<sequence>MAESGKNFESNVIRLEQDEHATPEYQRIHPKGLVPALVEDGRLYIESIDIIGQVAGADTQLADVSDRTMLELADAAQLDLKLLTFEFLFRSNPPPPKEVVEAFQKGHKNEWLLKFREDFARGFDPDKINAAIARTGDGFEQLNARLADGRTFLEGEHFTLSDIAWMPNVHRFRLMGWPFEEAKHLFAWFQRVSARESYQKALLDWQPDPVVEGFEAYTRTRQAAQSDIQSYPYFTSRSEG</sequence>
<dbReference type="AlphaFoldDB" id="A0A0K0Y6I5"/>
<evidence type="ECO:0000259" key="2">
    <source>
        <dbReference type="PROSITE" id="PS50405"/>
    </source>
</evidence>
<organism evidence="3 4">
    <name type="scientific">Octadecabacter temperatus</name>
    <dbReference type="NCBI Taxonomy" id="1458307"/>
    <lineage>
        <taxon>Bacteria</taxon>
        <taxon>Pseudomonadati</taxon>
        <taxon>Pseudomonadota</taxon>
        <taxon>Alphaproteobacteria</taxon>
        <taxon>Rhodobacterales</taxon>
        <taxon>Roseobacteraceae</taxon>
        <taxon>Octadecabacter</taxon>
    </lineage>
</organism>
<feature type="domain" description="GST N-terminal" evidence="1">
    <location>
        <begin position="1"/>
        <end position="62"/>
    </location>
</feature>
<accession>A0A0K0Y6I5</accession>
<protein>
    <submittedName>
        <fullName evidence="3">Glutathionine S-transferase</fullName>
    </submittedName>
</protein>
<proteinExistence type="predicted"/>
<dbReference type="InterPro" id="IPR036249">
    <property type="entry name" value="Thioredoxin-like_sf"/>
</dbReference>
<evidence type="ECO:0000259" key="1">
    <source>
        <dbReference type="PROSITE" id="PS50404"/>
    </source>
</evidence>
<dbReference type="Gene3D" id="1.20.1050.10">
    <property type="match status" value="1"/>
</dbReference>
<dbReference type="SUPFAM" id="SSF47616">
    <property type="entry name" value="GST C-terminal domain-like"/>
    <property type="match status" value="1"/>
</dbReference>
<dbReference type="GO" id="GO:0016740">
    <property type="term" value="F:transferase activity"/>
    <property type="evidence" value="ECO:0007669"/>
    <property type="project" value="UniProtKB-KW"/>
</dbReference>
<dbReference type="Gene3D" id="3.40.30.10">
    <property type="entry name" value="Glutaredoxin"/>
    <property type="match status" value="1"/>
</dbReference>
<dbReference type="PROSITE" id="PS50404">
    <property type="entry name" value="GST_NTER"/>
    <property type="match status" value="1"/>
</dbReference>
<dbReference type="STRING" id="1458307.OSB_19170"/>
<keyword evidence="4" id="KW-1185">Reference proteome</keyword>
<reference evidence="3 4" key="1">
    <citation type="journal article" date="2015" name="Genome Announc.">
        <title>Closed Genome Sequence of Octadecabacter temperatus SB1, the First Mesophilic Species of the Genus Octadecabacter.</title>
        <authorList>
            <person name="Voget S."/>
            <person name="Billerbeck S."/>
            <person name="Simon M."/>
            <person name="Daniel R."/>
        </authorList>
    </citation>
    <scope>NUCLEOTIDE SEQUENCE [LARGE SCALE GENOMIC DNA]</scope>
    <source>
        <strain evidence="3 4">SB1</strain>
    </source>
</reference>
<dbReference type="PROSITE" id="PS50405">
    <property type="entry name" value="GST_CTER"/>
    <property type="match status" value="1"/>
</dbReference>
<keyword evidence="3" id="KW-0808">Transferase</keyword>
<dbReference type="SUPFAM" id="SSF52833">
    <property type="entry name" value="Thioredoxin-like"/>
    <property type="match status" value="1"/>
</dbReference>
<evidence type="ECO:0000313" key="3">
    <source>
        <dbReference type="EMBL" id="AKS46457.1"/>
    </source>
</evidence>
<dbReference type="Proteomes" id="UP000067444">
    <property type="component" value="Chromosome"/>
</dbReference>
<dbReference type="PANTHER" id="PTHR44051:SF8">
    <property type="entry name" value="GLUTATHIONE S-TRANSFERASE GSTA"/>
    <property type="match status" value="1"/>
</dbReference>
<gene>
    <name evidence="3" type="ORF">OSB_19170</name>
</gene>
<evidence type="ECO:0000313" key="4">
    <source>
        <dbReference type="Proteomes" id="UP000067444"/>
    </source>
</evidence>
<dbReference type="KEGG" id="otm:OSB_19170"/>
<dbReference type="Pfam" id="PF13410">
    <property type="entry name" value="GST_C_2"/>
    <property type="match status" value="1"/>
</dbReference>
<dbReference type="InterPro" id="IPR004045">
    <property type="entry name" value="Glutathione_S-Trfase_N"/>
</dbReference>
<name>A0A0K0Y6I5_9RHOB</name>
<dbReference type="EMBL" id="CP012160">
    <property type="protein sequence ID" value="AKS46457.1"/>
    <property type="molecule type" value="Genomic_DNA"/>
</dbReference>
<feature type="domain" description="GST C-terminal" evidence="2">
    <location>
        <begin position="63"/>
        <end position="211"/>
    </location>
</feature>
<dbReference type="Pfam" id="PF13409">
    <property type="entry name" value="GST_N_2"/>
    <property type="match status" value="1"/>
</dbReference>
<dbReference type="PANTHER" id="PTHR44051">
    <property type="entry name" value="GLUTATHIONE S-TRANSFERASE-RELATED"/>
    <property type="match status" value="1"/>
</dbReference>
<dbReference type="InterPro" id="IPR036282">
    <property type="entry name" value="Glutathione-S-Trfase_C_sf"/>
</dbReference>
<dbReference type="InterPro" id="IPR010987">
    <property type="entry name" value="Glutathione-S-Trfase_C-like"/>
</dbReference>